<dbReference type="OrthoDB" id="6086505at2759"/>
<evidence type="ECO:0000256" key="8">
    <source>
        <dbReference type="ARBA" id="ARBA00023034"/>
    </source>
</evidence>
<dbReference type="InterPro" id="IPR002659">
    <property type="entry name" value="Glyco_trans_31"/>
</dbReference>
<keyword evidence="6" id="KW-0735">Signal-anchor</keyword>
<keyword evidence="13" id="KW-1185">Reference proteome</keyword>
<evidence type="ECO:0000313" key="13">
    <source>
        <dbReference type="Proteomes" id="UP000494206"/>
    </source>
</evidence>
<evidence type="ECO:0000256" key="7">
    <source>
        <dbReference type="ARBA" id="ARBA00022989"/>
    </source>
</evidence>
<name>A0A8S1EN69_9PELO</name>
<evidence type="ECO:0000256" key="10">
    <source>
        <dbReference type="ARBA" id="ARBA00023180"/>
    </source>
</evidence>
<evidence type="ECO:0000256" key="6">
    <source>
        <dbReference type="ARBA" id="ARBA00022968"/>
    </source>
</evidence>
<gene>
    <name evidence="12" type="ORF">CBOVIS_LOCUS4195</name>
</gene>
<keyword evidence="5 11" id="KW-0812">Transmembrane</keyword>
<dbReference type="EMBL" id="CADEPM010000003">
    <property type="protein sequence ID" value="CAB3401448.1"/>
    <property type="molecule type" value="Genomic_DNA"/>
</dbReference>
<dbReference type="Proteomes" id="UP000494206">
    <property type="component" value="Unassembled WGS sequence"/>
</dbReference>
<dbReference type="GO" id="GO:0016758">
    <property type="term" value="F:hexosyltransferase activity"/>
    <property type="evidence" value="ECO:0007669"/>
    <property type="project" value="InterPro"/>
</dbReference>
<reference evidence="12 13" key="1">
    <citation type="submission" date="2020-04" db="EMBL/GenBank/DDBJ databases">
        <authorList>
            <person name="Laetsch R D."/>
            <person name="Stevens L."/>
            <person name="Kumar S."/>
            <person name="Blaxter L. M."/>
        </authorList>
    </citation>
    <scope>NUCLEOTIDE SEQUENCE [LARGE SCALE GENOMIC DNA]</scope>
</reference>
<sequence length="526" mass="61008">MTASKHLRNILIIILIVIMGYVHWTLMRITLDVECVISERSSENLLVPSHDNGDDYRLTFLNKSDEFQWKIRPTTSECDARVEFLVLIASNPRAFSRRLVLRETWINSSRLIENGIMKVLFVLGDSANEKINKMVQVEADLHDDIIQASFLDNYQNLTYKSFTGLLYATSKCRNFKFVVKIDEDVIFFPDALYERYIRGHLDPDRDAIYGGIHEAGVAVSRTGKWKIERDDYKCENFPTYVSGTMYIMTKMTAVAILRESRHRKFITVEDVLITGLLAFDVGAVIYELDDFYPLQEFENRFQAFFMIGKSKSPTVQKLVHEESKLYDDIILADFKDAYRNLTYKTITSFVFAVHKCKTADYFLKLDDDVIFFPDQLFDAIDKGAINANELAFYGNFLSTTSNMAIEVDDKWYVPSSSYSCSLYPPYQMGMFYIMRMEVARHVLNATRHRKHMTVEDALITGLYAYDIGIKNYHWESVYLRFRVVEDASIIAMLAPRKYANYSQLFYELMKNNCPACKVDNTTKLST</sequence>
<evidence type="ECO:0000256" key="3">
    <source>
        <dbReference type="ARBA" id="ARBA00022676"/>
    </source>
</evidence>
<keyword evidence="7 11" id="KW-1133">Transmembrane helix</keyword>
<evidence type="ECO:0000256" key="9">
    <source>
        <dbReference type="ARBA" id="ARBA00023136"/>
    </source>
</evidence>
<dbReference type="GO" id="GO:0006493">
    <property type="term" value="P:protein O-linked glycosylation"/>
    <property type="evidence" value="ECO:0007669"/>
    <property type="project" value="TreeGrafter"/>
</dbReference>
<evidence type="ECO:0000256" key="1">
    <source>
        <dbReference type="ARBA" id="ARBA00004323"/>
    </source>
</evidence>
<comment type="subcellular location">
    <subcellularLocation>
        <location evidence="1">Golgi apparatus membrane</location>
        <topology evidence="1">Single-pass type II membrane protein</topology>
    </subcellularLocation>
</comment>
<dbReference type="AlphaFoldDB" id="A0A8S1EN69"/>
<evidence type="ECO:0000313" key="12">
    <source>
        <dbReference type="EMBL" id="CAB3401448.1"/>
    </source>
</evidence>
<evidence type="ECO:0008006" key="14">
    <source>
        <dbReference type="Google" id="ProtNLM"/>
    </source>
</evidence>
<feature type="transmembrane region" description="Helical" evidence="11">
    <location>
        <begin position="7"/>
        <end position="26"/>
    </location>
</feature>
<evidence type="ECO:0000256" key="5">
    <source>
        <dbReference type="ARBA" id="ARBA00022692"/>
    </source>
</evidence>
<dbReference type="Pfam" id="PF01762">
    <property type="entry name" value="Galactosyl_T"/>
    <property type="match status" value="2"/>
</dbReference>
<dbReference type="GO" id="GO:0000139">
    <property type="term" value="C:Golgi membrane"/>
    <property type="evidence" value="ECO:0007669"/>
    <property type="project" value="UniProtKB-SubCell"/>
</dbReference>
<organism evidence="12 13">
    <name type="scientific">Caenorhabditis bovis</name>
    <dbReference type="NCBI Taxonomy" id="2654633"/>
    <lineage>
        <taxon>Eukaryota</taxon>
        <taxon>Metazoa</taxon>
        <taxon>Ecdysozoa</taxon>
        <taxon>Nematoda</taxon>
        <taxon>Chromadorea</taxon>
        <taxon>Rhabditida</taxon>
        <taxon>Rhabditina</taxon>
        <taxon>Rhabditomorpha</taxon>
        <taxon>Rhabditoidea</taxon>
        <taxon>Rhabditidae</taxon>
        <taxon>Peloderinae</taxon>
        <taxon>Caenorhabditis</taxon>
    </lineage>
</organism>
<keyword evidence="9 11" id="KW-0472">Membrane</keyword>
<evidence type="ECO:0000256" key="2">
    <source>
        <dbReference type="ARBA" id="ARBA00008661"/>
    </source>
</evidence>
<dbReference type="PANTHER" id="PTHR11214:SF391">
    <property type="entry name" value="BETA-1,3-GALACTOSYLTRANSFERASE BRE-2-RELATED"/>
    <property type="match status" value="1"/>
</dbReference>
<keyword evidence="4" id="KW-0808">Transferase</keyword>
<dbReference type="Gene3D" id="3.90.550.50">
    <property type="match status" value="1"/>
</dbReference>
<evidence type="ECO:0000256" key="4">
    <source>
        <dbReference type="ARBA" id="ARBA00022679"/>
    </source>
</evidence>
<proteinExistence type="inferred from homology"/>
<evidence type="ECO:0000256" key="11">
    <source>
        <dbReference type="SAM" id="Phobius"/>
    </source>
</evidence>
<protein>
    <recommendedName>
        <fullName evidence="14">Hexosyltransferase</fullName>
    </recommendedName>
</protein>
<comment type="similarity">
    <text evidence="2">Belongs to the glycosyltransferase 31 family.</text>
</comment>
<dbReference type="FunFam" id="3.90.550.50:FF:000001">
    <property type="entry name" value="Hexosyltransferase"/>
    <property type="match status" value="1"/>
</dbReference>
<keyword evidence="3" id="KW-0328">Glycosyltransferase</keyword>
<accession>A0A8S1EN69</accession>
<keyword evidence="10" id="KW-0325">Glycoprotein</keyword>
<dbReference type="PANTHER" id="PTHR11214">
    <property type="entry name" value="BETA-1,3-N-ACETYLGLUCOSAMINYLTRANSFERASE"/>
    <property type="match status" value="1"/>
</dbReference>
<keyword evidence="8" id="KW-0333">Golgi apparatus</keyword>
<comment type="caution">
    <text evidence="12">The sequence shown here is derived from an EMBL/GenBank/DDBJ whole genome shotgun (WGS) entry which is preliminary data.</text>
</comment>